<dbReference type="InterPro" id="IPR001138">
    <property type="entry name" value="Zn2Cys6_DnaBD"/>
</dbReference>
<feature type="compositionally biased region" description="Polar residues" evidence="7">
    <location>
        <begin position="744"/>
        <end position="761"/>
    </location>
</feature>
<dbReference type="GO" id="GO:0006351">
    <property type="term" value="P:DNA-templated transcription"/>
    <property type="evidence" value="ECO:0007669"/>
    <property type="project" value="InterPro"/>
</dbReference>
<dbReference type="Proteomes" id="UP001161757">
    <property type="component" value="Unassembled WGS sequence"/>
</dbReference>
<dbReference type="PROSITE" id="PS00463">
    <property type="entry name" value="ZN2_CY6_FUNGAL_1"/>
    <property type="match status" value="1"/>
</dbReference>
<dbReference type="CDD" id="cd12148">
    <property type="entry name" value="fungal_TF_MHR"/>
    <property type="match status" value="1"/>
</dbReference>
<dbReference type="GO" id="GO:0008270">
    <property type="term" value="F:zinc ion binding"/>
    <property type="evidence" value="ECO:0007669"/>
    <property type="project" value="InterPro"/>
</dbReference>
<dbReference type="CDD" id="cd00067">
    <property type="entry name" value="GAL4"/>
    <property type="match status" value="1"/>
</dbReference>
<comment type="subcellular location">
    <subcellularLocation>
        <location evidence="1">Nucleus</location>
    </subcellularLocation>
</comment>
<dbReference type="PROSITE" id="PS50048">
    <property type="entry name" value="ZN2_CY6_FUNGAL_2"/>
    <property type="match status" value="1"/>
</dbReference>
<dbReference type="InterPro" id="IPR036864">
    <property type="entry name" value="Zn2-C6_fun-type_DNA-bd_sf"/>
</dbReference>
<dbReference type="SMART" id="SM00906">
    <property type="entry name" value="Fungal_trans"/>
    <property type="match status" value="1"/>
</dbReference>
<evidence type="ECO:0000256" key="5">
    <source>
        <dbReference type="ARBA" id="ARBA00023163"/>
    </source>
</evidence>
<dbReference type="EMBL" id="JAJGCB010000027">
    <property type="protein sequence ID" value="KAJ8987177.1"/>
    <property type="molecule type" value="Genomic_DNA"/>
</dbReference>
<evidence type="ECO:0000313" key="10">
    <source>
        <dbReference type="Proteomes" id="UP001161757"/>
    </source>
</evidence>
<evidence type="ECO:0000259" key="8">
    <source>
        <dbReference type="PROSITE" id="PS50048"/>
    </source>
</evidence>
<dbReference type="InterPro" id="IPR050987">
    <property type="entry name" value="AtrR-like"/>
</dbReference>
<keyword evidence="2" id="KW-0479">Metal-binding</keyword>
<name>A0AAN6ENX5_EXODE</name>
<dbReference type="AlphaFoldDB" id="A0AAN6ENX5"/>
<feature type="domain" description="Zn(2)-C6 fungal-type" evidence="8">
    <location>
        <begin position="16"/>
        <end position="47"/>
    </location>
</feature>
<dbReference type="PANTHER" id="PTHR46910">
    <property type="entry name" value="TRANSCRIPTION FACTOR PDR1"/>
    <property type="match status" value="1"/>
</dbReference>
<proteinExistence type="predicted"/>
<reference evidence="9" key="1">
    <citation type="submission" date="2023-01" db="EMBL/GenBank/DDBJ databases">
        <title>Exophiala dermititidis isolated from Cystic Fibrosis Patient.</title>
        <authorList>
            <person name="Kurbessoian T."/>
            <person name="Crocker A."/>
            <person name="Murante D."/>
            <person name="Hogan D.A."/>
            <person name="Stajich J.E."/>
        </authorList>
    </citation>
    <scope>NUCLEOTIDE SEQUENCE</scope>
    <source>
        <strain evidence="9">Ex8</strain>
    </source>
</reference>
<keyword evidence="6" id="KW-0539">Nucleus</keyword>
<evidence type="ECO:0000256" key="1">
    <source>
        <dbReference type="ARBA" id="ARBA00004123"/>
    </source>
</evidence>
<dbReference type="Gene3D" id="4.10.240.10">
    <property type="entry name" value="Zn(2)-C6 fungal-type DNA-binding domain"/>
    <property type="match status" value="1"/>
</dbReference>
<evidence type="ECO:0000256" key="3">
    <source>
        <dbReference type="ARBA" id="ARBA00023015"/>
    </source>
</evidence>
<evidence type="ECO:0000256" key="6">
    <source>
        <dbReference type="ARBA" id="ARBA00023242"/>
    </source>
</evidence>
<dbReference type="SUPFAM" id="SSF57701">
    <property type="entry name" value="Zn2/Cys6 DNA-binding domain"/>
    <property type="match status" value="1"/>
</dbReference>
<dbReference type="GO" id="GO:0005634">
    <property type="term" value="C:nucleus"/>
    <property type="evidence" value="ECO:0007669"/>
    <property type="project" value="UniProtKB-SubCell"/>
</dbReference>
<dbReference type="Pfam" id="PF04082">
    <property type="entry name" value="Fungal_trans"/>
    <property type="match status" value="1"/>
</dbReference>
<sequence>MLPTRQDSRRGGIRVSCDLCRRMKIRCDRQGTQQCSNCRSRATQCLVTHLDRKADKLKRAEFLNSIESRIDRMESLLRSAIPNPQEAVKNRPKQAVQRREASLPIEKDLANLVINETGAQKYVGAASGLSVLSPRGLAWIEKKTGSSRMRSVLLRFQRAEPLWPSYNAGFHWNAATTANHELPLKEAAIHLVNHYFDFFNASYPLVERQAFWGCFERYYSGETTLKKSWYALLNAVLAIGCITATDEVSTNVMICDPSFYNTNMTEKASKYLQNACSVLVHVLFLDMDLIAVQAILAMAFVMQSVLDVEGIFTLVGTAARLATTLGLHQWLEGFGLTEAELLHRQRVYWIVYIMEKDLSCRIGRPSAIDDDDLELEAALDRVNNDPDIAITFTSKADNQKFYAFKSMCSLAVIQSKVYRELYRAKSRIKTAAERLDAISTLDAELQEWKDTFPLEIRPEHPIQCNRRTKCAIVVLHCGYYHCLSAIHRASAHHELWTAEMSNPFWDVAAAPEDSPITGSESRSREREGGCNPRIQSSYALCLAAARSIVHLSIDFLDHYPDVRNSFIWVAPYFPISALLVLFTHILQYPLDKRVDADLALTEGMFAALTNSSNIDDTPILVFVRDSVVELLNIAQDHVREARSRRSRQASSGMNSTSSTQEPHQPVSTGRVLKQQTPRQLQAEPQPQPQQSSQHRHPHFYPDMTSTTTSPGLPATTATATSSQTLGPFHNATTNPYNNAIDPSAPSNISQQQPNLNPNIGNPFNPPTTLGAEPEPFSSAQEATNFSDLLFPTTGMSLEQQNTNTLMDDPFYFLQYGDWDWSQ</sequence>
<keyword evidence="5" id="KW-0804">Transcription</keyword>
<gene>
    <name evidence="9" type="ORF">HRR80_008738</name>
</gene>
<comment type="caution">
    <text evidence="9">The sequence shown here is derived from an EMBL/GenBank/DDBJ whole genome shotgun (WGS) entry which is preliminary data.</text>
</comment>
<evidence type="ECO:0000313" key="9">
    <source>
        <dbReference type="EMBL" id="KAJ8987177.1"/>
    </source>
</evidence>
<evidence type="ECO:0000256" key="2">
    <source>
        <dbReference type="ARBA" id="ARBA00022723"/>
    </source>
</evidence>
<feature type="compositionally biased region" description="Polar residues" evidence="7">
    <location>
        <begin position="652"/>
        <end position="667"/>
    </location>
</feature>
<evidence type="ECO:0000256" key="4">
    <source>
        <dbReference type="ARBA" id="ARBA00023125"/>
    </source>
</evidence>
<dbReference type="GO" id="GO:0000981">
    <property type="term" value="F:DNA-binding transcription factor activity, RNA polymerase II-specific"/>
    <property type="evidence" value="ECO:0007669"/>
    <property type="project" value="InterPro"/>
</dbReference>
<accession>A0AAN6ENX5</accession>
<feature type="region of interest" description="Disordered" evidence="7">
    <location>
        <begin position="638"/>
        <end position="778"/>
    </location>
</feature>
<protein>
    <recommendedName>
        <fullName evidence="8">Zn(2)-C6 fungal-type domain-containing protein</fullName>
    </recommendedName>
</protein>
<dbReference type="InterPro" id="IPR007219">
    <property type="entry name" value="XnlR_reg_dom"/>
</dbReference>
<keyword evidence="3" id="KW-0805">Transcription regulation</keyword>
<dbReference type="SMART" id="SM00066">
    <property type="entry name" value="GAL4"/>
    <property type="match status" value="1"/>
</dbReference>
<feature type="compositionally biased region" description="Low complexity" evidence="7">
    <location>
        <begin position="704"/>
        <end position="726"/>
    </location>
</feature>
<dbReference type="Pfam" id="PF00172">
    <property type="entry name" value="Zn_clus"/>
    <property type="match status" value="1"/>
</dbReference>
<dbReference type="GO" id="GO:0003677">
    <property type="term" value="F:DNA binding"/>
    <property type="evidence" value="ECO:0007669"/>
    <property type="project" value="UniProtKB-KW"/>
</dbReference>
<keyword evidence="4" id="KW-0238">DNA-binding</keyword>
<organism evidence="9 10">
    <name type="scientific">Exophiala dermatitidis</name>
    <name type="common">Black yeast-like fungus</name>
    <name type="synonym">Wangiella dermatitidis</name>
    <dbReference type="NCBI Taxonomy" id="5970"/>
    <lineage>
        <taxon>Eukaryota</taxon>
        <taxon>Fungi</taxon>
        <taxon>Dikarya</taxon>
        <taxon>Ascomycota</taxon>
        <taxon>Pezizomycotina</taxon>
        <taxon>Eurotiomycetes</taxon>
        <taxon>Chaetothyriomycetidae</taxon>
        <taxon>Chaetothyriales</taxon>
        <taxon>Herpotrichiellaceae</taxon>
        <taxon>Exophiala</taxon>
    </lineage>
</organism>
<feature type="compositionally biased region" description="Low complexity" evidence="7">
    <location>
        <begin position="677"/>
        <end position="692"/>
    </location>
</feature>
<dbReference type="PANTHER" id="PTHR46910:SF37">
    <property type="entry name" value="ZN(II)2CYS6 TRANSCRIPTION FACTOR (EUROFUNG)"/>
    <property type="match status" value="1"/>
</dbReference>
<evidence type="ECO:0000256" key="7">
    <source>
        <dbReference type="SAM" id="MobiDB-lite"/>
    </source>
</evidence>